<evidence type="ECO:0000313" key="2">
    <source>
        <dbReference type="Proteomes" id="UP000444721"/>
    </source>
</evidence>
<protein>
    <submittedName>
        <fullName evidence="1">Uncharacterized protein</fullName>
    </submittedName>
</protein>
<dbReference type="VEuPathDB" id="AmoebaDB:NfTy_062520"/>
<keyword evidence="2" id="KW-1185">Reference proteome</keyword>
<comment type="caution">
    <text evidence="1">The sequence shown here is derived from an EMBL/GenBank/DDBJ whole genome shotgun (WGS) entry which is preliminary data.</text>
</comment>
<sequence>MRRYDYELTTAARDSTSKTESIIKLKSSLESIIHTGQQIDIHSLKKLCYLAVIDKCYLSFCAETSIKESRIAMSEEELISRNTIDITKLKIIYSDMS</sequence>
<evidence type="ECO:0000313" key="1">
    <source>
        <dbReference type="EMBL" id="KAF0978051.1"/>
    </source>
</evidence>
<dbReference type="RefSeq" id="XP_044562764.1">
    <property type="nucleotide sequence ID" value="XM_044706193.1"/>
</dbReference>
<gene>
    <name evidence="1" type="ORF">FDP41_002943</name>
</gene>
<reference evidence="1 2" key="1">
    <citation type="journal article" date="2019" name="Sci. Rep.">
        <title>Nanopore sequencing improves the draft genome of the human pathogenic amoeba Naegleria fowleri.</title>
        <authorList>
            <person name="Liechti N."/>
            <person name="Schurch N."/>
            <person name="Bruggmann R."/>
            <person name="Wittwer M."/>
        </authorList>
    </citation>
    <scope>NUCLEOTIDE SEQUENCE [LARGE SCALE GENOMIC DNA]</scope>
    <source>
        <strain evidence="1 2">ATCC 30894</strain>
    </source>
</reference>
<proteinExistence type="predicted"/>
<accession>A0A6A5BUG4</accession>
<dbReference type="EMBL" id="VFQX01000031">
    <property type="protein sequence ID" value="KAF0978051.1"/>
    <property type="molecule type" value="Genomic_DNA"/>
</dbReference>
<dbReference type="VEuPathDB" id="AmoebaDB:NF0056840"/>
<name>A0A6A5BUG4_NAEFO</name>
<dbReference type="Proteomes" id="UP000444721">
    <property type="component" value="Unassembled WGS sequence"/>
</dbReference>
<dbReference type="AlphaFoldDB" id="A0A6A5BUG4"/>
<dbReference type="VEuPathDB" id="AmoebaDB:FDP41_002943"/>
<dbReference type="GeneID" id="68110161"/>
<organism evidence="1 2">
    <name type="scientific">Naegleria fowleri</name>
    <name type="common">Brain eating amoeba</name>
    <dbReference type="NCBI Taxonomy" id="5763"/>
    <lineage>
        <taxon>Eukaryota</taxon>
        <taxon>Discoba</taxon>
        <taxon>Heterolobosea</taxon>
        <taxon>Tetramitia</taxon>
        <taxon>Eutetramitia</taxon>
        <taxon>Vahlkampfiidae</taxon>
        <taxon>Naegleria</taxon>
    </lineage>
</organism>